<dbReference type="InterPro" id="IPR011006">
    <property type="entry name" value="CheY-like_superfamily"/>
</dbReference>
<evidence type="ECO:0000256" key="1">
    <source>
        <dbReference type="PROSITE-ProRule" id="PRU00169"/>
    </source>
</evidence>
<feature type="domain" description="Response regulatory" evidence="2">
    <location>
        <begin position="6"/>
        <end position="118"/>
    </location>
</feature>
<dbReference type="AlphaFoldDB" id="A0A5B8LU38"/>
<dbReference type="InterPro" id="IPR001789">
    <property type="entry name" value="Sig_transdc_resp-reg_receiver"/>
</dbReference>
<gene>
    <name evidence="3" type="ORF">FPZ08_10795</name>
</gene>
<protein>
    <recommendedName>
        <fullName evidence="2">Response regulatory domain-containing protein</fullName>
    </recommendedName>
</protein>
<proteinExistence type="predicted"/>
<evidence type="ECO:0000259" key="2">
    <source>
        <dbReference type="PROSITE" id="PS50110"/>
    </source>
</evidence>
<evidence type="ECO:0000313" key="3">
    <source>
        <dbReference type="EMBL" id="QDZ11204.1"/>
    </source>
</evidence>
<sequence>MLNGRTALIVEEEFLIALDVQRMLETLGVGQTLFARMPAEAEQLRARWPEIAIAIIEARMGDPLAMQLAKDLAAARIPIVLVTGDLDVQHSFADRPDLPVVIKPVPEGALADAVRQALAVHS</sequence>
<evidence type="ECO:0000313" key="4">
    <source>
        <dbReference type="Proteomes" id="UP000315364"/>
    </source>
</evidence>
<dbReference type="SUPFAM" id="SSF52172">
    <property type="entry name" value="CheY-like"/>
    <property type="match status" value="1"/>
</dbReference>
<dbReference type="Gene3D" id="3.40.50.2300">
    <property type="match status" value="1"/>
</dbReference>
<dbReference type="RefSeq" id="WP_146290027.1">
    <property type="nucleotide sequence ID" value="NZ_CP042304.1"/>
</dbReference>
<keyword evidence="4" id="KW-1185">Reference proteome</keyword>
<dbReference type="PROSITE" id="PS50110">
    <property type="entry name" value="RESPONSE_REGULATORY"/>
    <property type="match status" value="1"/>
</dbReference>
<dbReference type="KEGG" id="dea:FPZ08_10795"/>
<reference evidence="3 4" key="1">
    <citation type="submission" date="2019-07" db="EMBL/GenBank/DDBJ databases">
        <title>Full genome sequence of Devosia sp. Gsoil 520.</title>
        <authorList>
            <person name="Im W.-T."/>
        </authorList>
    </citation>
    <scope>NUCLEOTIDE SEQUENCE [LARGE SCALE GENOMIC DNA]</scope>
    <source>
        <strain evidence="3 4">Gsoil 520</strain>
    </source>
</reference>
<dbReference type="OrthoDB" id="582170at2"/>
<accession>A0A5B8LU38</accession>
<name>A0A5B8LU38_9HYPH</name>
<dbReference type="Proteomes" id="UP000315364">
    <property type="component" value="Chromosome"/>
</dbReference>
<organism evidence="3 4">
    <name type="scientific">Devosia ginsengisoli</name>
    <dbReference type="NCBI Taxonomy" id="400770"/>
    <lineage>
        <taxon>Bacteria</taxon>
        <taxon>Pseudomonadati</taxon>
        <taxon>Pseudomonadota</taxon>
        <taxon>Alphaproteobacteria</taxon>
        <taxon>Hyphomicrobiales</taxon>
        <taxon>Devosiaceae</taxon>
        <taxon>Devosia</taxon>
    </lineage>
</organism>
<dbReference type="EMBL" id="CP042304">
    <property type="protein sequence ID" value="QDZ11204.1"/>
    <property type="molecule type" value="Genomic_DNA"/>
</dbReference>
<dbReference type="GO" id="GO:0000160">
    <property type="term" value="P:phosphorelay signal transduction system"/>
    <property type="evidence" value="ECO:0007669"/>
    <property type="project" value="InterPro"/>
</dbReference>
<comment type="caution">
    <text evidence="1">Lacks conserved residue(s) required for the propagation of feature annotation.</text>
</comment>